<comment type="caution">
    <text evidence="2">The sequence shown here is derived from an EMBL/GenBank/DDBJ whole genome shotgun (WGS) entry which is preliminary data.</text>
</comment>
<evidence type="ECO:0000259" key="1">
    <source>
        <dbReference type="Pfam" id="PF11695"/>
    </source>
</evidence>
<feature type="domain" description="DUF3291" evidence="1">
    <location>
        <begin position="7"/>
        <end position="144"/>
    </location>
</feature>
<dbReference type="RefSeq" id="WP_119736062.1">
    <property type="nucleotide sequence ID" value="NZ_QYUN01000002.1"/>
</dbReference>
<evidence type="ECO:0000313" key="2">
    <source>
        <dbReference type="EMBL" id="RJG04858.1"/>
    </source>
</evidence>
<dbReference type="InterPro" id="IPR011008">
    <property type="entry name" value="Dimeric_a/b-barrel"/>
</dbReference>
<protein>
    <submittedName>
        <fullName evidence="2">DUF3291 domain-containing protein</fullName>
    </submittedName>
</protein>
<keyword evidence="3" id="KW-1185">Reference proteome</keyword>
<accession>A0A418WX89</accession>
<dbReference type="AlphaFoldDB" id="A0A418WX89"/>
<evidence type="ECO:0000313" key="3">
    <source>
        <dbReference type="Proteomes" id="UP000285190"/>
    </source>
</evidence>
<dbReference type="SUPFAM" id="SSF54909">
    <property type="entry name" value="Dimeric alpha+beta barrel"/>
    <property type="match status" value="1"/>
</dbReference>
<organism evidence="2 3">
    <name type="scientific">Noviherbaspirillum cavernae</name>
    <dbReference type="NCBI Taxonomy" id="2320862"/>
    <lineage>
        <taxon>Bacteria</taxon>
        <taxon>Pseudomonadati</taxon>
        <taxon>Pseudomonadota</taxon>
        <taxon>Betaproteobacteria</taxon>
        <taxon>Burkholderiales</taxon>
        <taxon>Oxalobacteraceae</taxon>
        <taxon>Noviherbaspirillum</taxon>
    </lineage>
</organism>
<dbReference type="EMBL" id="QYUN01000002">
    <property type="protein sequence ID" value="RJG04858.1"/>
    <property type="molecule type" value="Genomic_DNA"/>
</dbReference>
<gene>
    <name evidence="2" type="ORF">D3870_01425</name>
</gene>
<proteinExistence type="predicted"/>
<name>A0A418WX89_9BURK</name>
<dbReference type="Proteomes" id="UP000285190">
    <property type="component" value="Unassembled WGS sequence"/>
</dbReference>
<sequence>MHDKKHLAQVNIGRARGAMDDPVMAGFVAQLDRINALAEASPGFVWRLKTEEGNATSLQPYADERIIVNLSVWETPEHLRQFVYRSAHTEVLRERKSWFERFGDAYMAMWWIDAGHVPTVEEAKERLRHLQINGESEFAFSFAHLFTPTNADATAATIRLQPSAAQQE</sequence>
<dbReference type="InterPro" id="IPR021708">
    <property type="entry name" value="DUF3291"/>
</dbReference>
<dbReference type="OrthoDB" id="9808719at2"/>
<dbReference type="Pfam" id="PF11695">
    <property type="entry name" value="DUF3291"/>
    <property type="match status" value="1"/>
</dbReference>
<reference evidence="2 3" key="1">
    <citation type="submission" date="2018-09" db="EMBL/GenBank/DDBJ databases">
        <authorList>
            <person name="Zhu H."/>
        </authorList>
    </citation>
    <scope>NUCLEOTIDE SEQUENCE [LARGE SCALE GENOMIC DNA]</scope>
    <source>
        <strain evidence="2 3">K2R10-39</strain>
    </source>
</reference>